<dbReference type="InterPro" id="IPR000868">
    <property type="entry name" value="Isochorismatase-like_dom"/>
</dbReference>
<protein>
    <submittedName>
        <fullName evidence="3">Isochorismatase-like protein</fullName>
    </submittedName>
</protein>
<dbReference type="KEGG" id="rga:RGR602_PC00009"/>
<sequence>MTPLSEHLHSLGEWRHLCVDMQCLFFEATPWHVEWMKRVLPLVEEVAGRHAERTVFTRFIPPENASDMPGTWQHYYEKWWMMTRKQLPSGLIELVPSLARLVPPARVFDKATYSPWICGRLHATLAEQGVSTLVISGGETDVCVLAAVLGAIDLGYRVILLTDAVCSGADESHEASLELLGERFSVQLELTETDRFLQCI</sequence>
<gene>
    <name evidence="3" type="ORF">RGR602_PC00009</name>
</gene>
<dbReference type="Gene3D" id="3.40.50.850">
    <property type="entry name" value="Isochorismatase-like"/>
    <property type="match status" value="1"/>
</dbReference>
<dbReference type="Pfam" id="PF00857">
    <property type="entry name" value="Isochorismatase"/>
    <property type="match status" value="1"/>
</dbReference>
<evidence type="ECO:0000259" key="2">
    <source>
        <dbReference type="Pfam" id="PF00857"/>
    </source>
</evidence>
<dbReference type="AlphaFoldDB" id="A0A0B4XAC5"/>
<dbReference type="CDD" id="cd00431">
    <property type="entry name" value="cysteine_hydrolases"/>
    <property type="match status" value="1"/>
</dbReference>
<reference evidence="3 4" key="1">
    <citation type="submission" date="2013-11" db="EMBL/GenBank/DDBJ databases">
        <title>Complete genome sequence of Rhizobium gallicum bv. gallicum R602.</title>
        <authorList>
            <person name="Bustos P."/>
            <person name="Santamaria R.I."/>
            <person name="Lozano L."/>
            <person name="Acosta J.L."/>
            <person name="Ormeno-Orrillo E."/>
            <person name="Rogel M.A."/>
            <person name="Romero D."/>
            <person name="Cevallos M.A."/>
            <person name="Martinez-Romero E."/>
            <person name="Gonzalez V."/>
        </authorList>
    </citation>
    <scope>NUCLEOTIDE SEQUENCE [LARGE SCALE GENOMIC DNA]</scope>
    <source>
        <strain evidence="3 4">R602</strain>
        <plasmid evidence="3 4">pRgalR602c</plasmid>
    </source>
</reference>
<dbReference type="SUPFAM" id="SSF52499">
    <property type="entry name" value="Isochorismatase-like hydrolases"/>
    <property type="match status" value="1"/>
</dbReference>
<keyword evidence="4" id="KW-1185">Reference proteome</keyword>
<proteinExistence type="predicted"/>
<feature type="domain" description="Isochorismatase-like" evidence="2">
    <location>
        <begin position="17"/>
        <end position="188"/>
    </location>
</feature>
<dbReference type="GO" id="GO:0016787">
    <property type="term" value="F:hydrolase activity"/>
    <property type="evidence" value="ECO:0007669"/>
    <property type="project" value="UniProtKB-KW"/>
</dbReference>
<dbReference type="InterPro" id="IPR036380">
    <property type="entry name" value="Isochorismatase-like_sf"/>
</dbReference>
<organism evidence="3 4">
    <name type="scientific">Rhizobium gallicum bv. gallicum R602sp</name>
    <dbReference type="NCBI Taxonomy" id="1041138"/>
    <lineage>
        <taxon>Bacteria</taxon>
        <taxon>Pseudomonadati</taxon>
        <taxon>Pseudomonadota</taxon>
        <taxon>Alphaproteobacteria</taxon>
        <taxon>Hyphomicrobiales</taxon>
        <taxon>Rhizobiaceae</taxon>
        <taxon>Rhizobium/Agrobacterium group</taxon>
        <taxon>Rhizobium</taxon>
    </lineage>
</organism>
<dbReference type="PANTHER" id="PTHR43540">
    <property type="entry name" value="PEROXYUREIDOACRYLATE/UREIDOACRYLATE AMIDOHYDROLASE-RELATED"/>
    <property type="match status" value="1"/>
</dbReference>
<evidence type="ECO:0000313" key="3">
    <source>
        <dbReference type="EMBL" id="AJD44056.1"/>
    </source>
</evidence>
<accession>A0A0B4XAC5</accession>
<dbReference type="Proteomes" id="UP000031368">
    <property type="component" value="Plasmid pRgalR602c"/>
</dbReference>
<evidence type="ECO:0000313" key="4">
    <source>
        <dbReference type="Proteomes" id="UP000031368"/>
    </source>
</evidence>
<dbReference type="EMBL" id="CP006880">
    <property type="protein sequence ID" value="AJD44056.1"/>
    <property type="molecule type" value="Genomic_DNA"/>
</dbReference>
<geneLocation type="plasmid" evidence="3 4">
    <name>pRgalR602c</name>
</geneLocation>
<keyword evidence="1" id="KW-0378">Hydrolase</keyword>
<keyword evidence="3" id="KW-0614">Plasmid</keyword>
<dbReference type="PANTHER" id="PTHR43540:SF6">
    <property type="entry name" value="ISOCHORISMATASE-LIKE DOMAIN-CONTAINING PROTEIN"/>
    <property type="match status" value="1"/>
</dbReference>
<name>A0A0B4XAC5_9HYPH</name>
<evidence type="ECO:0000256" key="1">
    <source>
        <dbReference type="ARBA" id="ARBA00022801"/>
    </source>
</evidence>
<dbReference type="HOGENOM" id="CLU_091983_0_0_5"/>
<dbReference type="InterPro" id="IPR050272">
    <property type="entry name" value="Isochorismatase-like_hydrls"/>
</dbReference>